<evidence type="ECO:0000313" key="3">
    <source>
        <dbReference type="EMBL" id="MBO2451975.1"/>
    </source>
</evidence>
<gene>
    <name evidence="3" type="ORF">J4573_33150</name>
</gene>
<protein>
    <submittedName>
        <fullName evidence="3">Uncharacterized protein</fullName>
    </submittedName>
</protein>
<feature type="transmembrane region" description="Helical" evidence="2">
    <location>
        <begin position="116"/>
        <end position="142"/>
    </location>
</feature>
<feature type="transmembrane region" description="Helical" evidence="2">
    <location>
        <begin position="75"/>
        <end position="96"/>
    </location>
</feature>
<comment type="caution">
    <text evidence="3">The sequence shown here is derived from an EMBL/GenBank/DDBJ whole genome shotgun (WGS) entry which is preliminary data.</text>
</comment>
<dbReference type="AlphaFoldDB" id="A0A939TD62"/>
<proteinExistence type="predicted"/>
<evidence type="ECO:0000256" key="1">
    <source>
        <dbReference type="SAM" id="MobiDB-lite"/>
    </source>
</evidence>
<keyword evidence="4" id="KW-1185">Reference proteome</keyword>
<evidence type="ECO:0000256" key="2">
    <source>
        <dbReference type="SAM" id="Phobius"/>
    </source>
</evidence>
<organism evidence="3 4">
    <name type="scientific">Actinomadura barringtoniae</name>
    <dbReference type="NCBI Taxonomy" id="1427535"/>
    <lineage>
        <taxon>Bacteria</taxon>
        <taxon>Bacillati</taxon>
        <taxon>Actinomycetota</taxon>
        <taxon>Actinomycetes</taxon>
        <taxon>Streptosporangiales</taxon>
        <taxon>Thermomonosporaceae</taxon>
        <taxon>Actinomadura</taxon>
    </lineage>
</organism>
<feature type="region of interest" description="Disordered" evidence="1">
    <location>
        <begin position="1"/>
        <end position="32"/>
    </location>
</feature>
<dbReference type="EMBL" id="JAGEOJ010000014">
    <property type="protein sequence ID" value="MBO2451975.1"/>
    <property type="molecule type" value="Genomic_DNA"/>
</dbReference>
<keyword evidence="2" id="KW-1133">Transmembrane helix</keyword>
<keyword evidence="2" id="KW-0472">Membrane</keyword>
<dbReference type="InterPro" id="IPR045713">
    <property type="entry name" value="DUF6069"/>
</dbReference>
<sequence length="211" mass="22442">MAFESFEPFSEGLPGRGQDEQRVSRPRTRPYQRSFRCRSTLVQRRPAAAPMTRFEEFMTLHESMSGRPEVDLRRLWWSGLGAALVAAAMTFTGVMVMRGVFGIQVPIGGGDLAPHVAGATYAVCAVAATLQATALLHVLIAVAARPVRAFAWIGGMAVLIVTLLPLTLQGPIDAALATAAINLAGGAVIVGLLSSVANSALRWPPDDAFPF</sequence>
<dbReference type="Proteomes" id="UP000669179">
    <property type="component" value="Unassembled WGS sequence"/>
</dbReference>
<evidence type="ECO:0000313" key="4">
    <source>
        <dbReference type="Proteomes" id="UP000669179"/>
    </source>
</evidence>
<keyword evidence="2" id="KW-0812">Transmembrane</keyword>
<reference evidence="3" key="1">
    <citation type="submission" date="2021-03" db="EMBL/GenBank/DDBJ databases">
        <authorList>
            <person name="Kanchanasin P."/>
            <person name="Saeng-In P."/>
            <person name="Phongsopitanun W."/>
            <person name="Yuki M."/>
            <person name="Kudo T."/>
            <person name="Ohkuma M."/>
            <person name="Tanasupawat S."/>
        </authorList>
    </citation>
    <scope>NUCLEOTIDE SEQUENCE</scope>
    <source>
        <strain evidence="3">GKU 128</strain>
    </source>
</reference>
<accession>A0A939TD62</accession>
<name>A0A939TD62_9ACTN</name>
<feature type="transmembrane region" description="Helical" evidence="2">
    <location>
        <begin position="149"/>
        <end position="168"/>
    </location>
</feature>
<dbReference type="Pfam" id="PF19545">
    <property type="entry name" value="DUF6069"/>
    <property type="match status" value="1"/>
</dbReference>
<feature type="transmembrane region" description="Helical" evidence="2">
    <location>
        <begin position="174"/>
        <end position="193"/>
    </location>
</feature>
<dbReference type="RefSeq" id="WP_208259859.1">
    <property type="nucleotide sequence ID" value="NZ_JAGEOJ010000014.1"/>
</dbReference>